<evidence type="ECO:0000256" key="2">
    <source>
        <dbReference type="ARBA" id="ARBA00005752"/>
    </source>
</evidence>
<protein>
    <recommendedName>
        <fullName evidence="3">asparagine synthase (glutamine-hydrolyzing)</fullName>
        <ecNumber evidence="3">6.3.5.4</ecNumber>
    </recommendedName>
</protein>
<gene>
    <name evidence="11" type="primary">asnB</name>
    <name evidence="11" type="ORF">DN412_09500</name>
</gene>
<dbReference type="SUPFAM" id="SSF52402">
    <property type="entry name" value="Adenine nucleotide alpha hydrolases-like"/>
    <property type="match status" value="1"/>
</dbReference>
<dbReference type="PIRSF" id="PIRSF001589">
    <property type="entry name" value="Asn_synthetase_glu-h"/>
    <property type="match status" value="1"/>
</dbReference>
<evidence type="ECO:0000256" key="9">
    <source>
        <dbReference type="PIRSR" id="PIRSR001589-2"/>
    </source>
</evidence>
<dbReference type="EMBL" id="QKWJ01000008">
    <property type="protein sequence ID" value="RDK10484.1"/>
    <property type="molecule type" value="Genomic_DNA"/>
</dbReference>
<dbReference type="InterPro" id="IPR006426">
    <property type="entry name" value="Asn_synth_AEB"/>
</dbReference>
<dbReference type="InterPro" id="IPR033738">
    <property type="entry name" value="AsnB_N"/>
</dbReference>
<proteinExistence type="inferred from homology"/>
<dbReference type="Gene3D" id="3.60.20.10">
    <property type="entry name" value="Glutamine Phosphoribosylpyrophosphate, subunit 1, domain 1"/>
    <property type="match status" value="1"/>
</dbReference>
<evidence type="ECO:0000256" key="3">
    <source>
        <dbReference type="ARBA" id="ARBA00012737"/>
    </source>
</evidence>
<name>A0A370NY09_9BURK</name>
<keyword evidence="8" id="KW-0061">Asparagine biosynthesis</keyword>
<comment type="similarity">
    <text evidence="2">Belongs to the asparagine synthetase family.</text>
</comment>
<dbReference type="GO" id="GO:0004066">
    <property type="term" value="F:asparagine synthase (glutamine-hydrolyzing) activity"/>
    <property type="evidence" value="ECO:0007669"/>
    <property type="project" value="UniProtKB-EC"/>
</dbReference>
<dbReference type="NCBIfam" id="TIGR01536">
    <property type="entry name" value="asn_synth_AEB"/>
    <property type="match status" value="1"/>
</dbReference>
<dbReference type="PROSITE" id="PS51278">
    <property type="entry name" value="GATASE_TYPE_2"/>
    <property type="match status" value="1"/>
</dbReference>
<dbReference type="PANTHER" id="PTHR43284">
    <property type="entry name" value="ASPARAGINE SYNTHETASE (GLUTAMINE-HYDROLYZING)"/>
    <property type="match status" value="1"/>
</dbReference>
<evidence type="ECO:0000256" key="7">
    <source>
        <dbReference type="ARBA" id="ARBA00048741"/>
    </source>
</evidence>
<dbReference type="Pfam" id="PF00733">
    <property type="entry name" value="Asn_synthase"/>
    <property type="match status" value="1"/>
</dbReference>
<dbReference type="GO" id="GO:0005524">
    <property type="term" value="F:ATP binding"/>
    <property type="evidence" value="ECO:0007669"/>
    <property type="project" value="UniProtKB-KW"/>
</dbReference>
<dbReference type="PANTHER" id="PTHR43284:SF1">
    <property type="entry name" value="ASPARAGINE SYNTHETASE"/>
    <property type="match status" value="1"/>
</dbReference>
<dbReference type="CDD" id="cd01991">
    <property type="entry name" value="Asn_synthase_B_C"/>
    <property type="match status" value="1"/>
</dbReference>
<dbReference type="AlphaFoldDB" id="A0A370NY09"/>
<keyword evidence="6 8" id="KW-0315">Glutamine amidotransferase</keyword>
<comment type="pathway">
    <text evidence="1">Amino-acid biosynthesis; L-asparagine biosynthesis; L-asparagine from L-aspartate (L-Gln route): step 1/1.</text>
</comment>
<dbReference type="GO" id="GO:0006529">
    <property type="term" value="P:asparagine biosynthetic process"/>
    <property type="evidence" value="ECO:0007669"/>
    <property type="project" value="UniProtKB-KW"/>
</dbReference>
<evidence type="ECO:0000256" key="1">
    <source>
        <dbReference type="ARBA" id="ARBA00005187"/>
    </source>
</evidence>
<dbReference type="InterPro" id="IPR029055">
    <property type="entry name" value="Ntn_hydrolases_N"/>
</dbReference>
<dbReference type="InterPro" id="IPR017932">
    <property type="entry name" value="GATase_2_dom"/>
</dbReference>
<evidence type="ECO:0000256" key="6">
    <source>
        <dbReference type="ARBA" id="ARBA00022962"/>
    </source>
</evidence>
<sequence>MCGIVGFVGNGSMEALQSSLEIIAHRGPDGRGGIVCDFGNIRVGLGHVRLAIQELSPLGAQPMQSRDKRWTIIFNGEIYNHLELRLRYNISCVSGSDTETLVELLAEFGIEKTISLINGIFAFGAIDHLNQVVHLVRDPFGIKPLYYTSNGGGVVFSSEVSGVLKLAGKPAQLSYEALSSILALRFSPAPDTLFREIVKVRPGHYVTIDIRTLTKAERTYVKPIGISNSGSYEDAQVEYERLLKRAVDRQLLSDVPVGLLLSGGIDSALIGALAVDAGAKLETFSVGFDDGGAVCELADAAESARVLGLSNTSIKVSDRDMWDALSLSIRHMEEPAGTTSILPMWHLMRSVGKSHRVVLSGQGADELHGGYRRYQLEALRQRMTLAMPIVGPLCRRLGTAASGATGSAVYRAIKSLGQDDLEARFFSAYEFMDAGTRRALLKGSVLEDRPRTEIAYWLNWLRDSSASPPLSSMMRIDARLNLSDDLLLYSDKISMASSIEMRVPMLDLELAAFVESLPIGFRVELRKAKRLHKAVAQKLVPLEIVHRVKRGFEVPMARMLRTTWKSAAEDFLLQPGAAIHDHLDREAIATIWRGHLQGSKDCSKQLFLLLSIAIWCERFLGSKAVEYRPELALV</sequence>
<feature type="binding site" evidence="9">
    <location>
        <position position="97"/>
    </location>
    <ligand>
        <name>L-glutamine</name>
        <dbReference type="ChEBI" id="CHEBI:58359"/>
    </ligand>
</feature>
<feature type="binding site" evidence="9">
    <location>
        <position position="286"/>
    </location>
    <ligand>
        <name>ATP</name>
        <dbReference type="ChEBI" id="CHEBI:30616"/>
    </ligand>
</feature>
<dbReference type="Gene3D" id="3.40.50.620">
    <property type="entry name" value="HUPs"/>
    <property type="match status" value="2"/>
</dbReference>
<keyword evidence="5 9" id="KW-0067">ATP-binding</keyword>
<dbReference type="Pfam" id="PF13522">
    <property type="entry name" value="GATase_6"/>
    <property type="match status" value="1"/>
</dbReference>
<dbReference type="EC" id="6.3.5.4" evidence="3"/>
<feature type="active site" description="For GATase activity" evidence="8">
    <location>
        <position position="2"/>
    </location>
</feature>
<organism evidence="11 12">
    <name type="scientific">Cupriavidus lacunae</name>
    <dbReference type="NCBI Taxonomy" id="2666307"/>
    <lineage>
        <taxon>Bacteria</taxon>
        <taxon>Pseudomonadati</taxon>
        <taxon>Pseudomonadota</taxon>
        <taxon>Betaproteobacteria</taxon>
        <taxon>Burkholderiales</taxon>
        <taxon>Burkholderiaceae</taxon>
        <taxon>Cupriavidus</taxon>
    </lineage>
</organism>
<feature type="binding site" evidence="9">
    <location>
        <begin position="360"/>
        <end position="361"/>
    </location>
    <ligand>
        <name>ATP</name>
        <dbReference type="ChEBI" id="CHEBI:30616"/>
    </ligand>
</feature>
<reference evidence="12" key="1">
    <citation type="submission" date="2018-06" db="EMBL/GenBank/DDBJ databases">
        <authorList>
            <person name="Feng T."/>
            <person name="Jeon C.O."/>
        </authorList>
    </citation>
    <scope>NUCLEOTIDE SEQUENCE [LARGE SCALE GENOMIC DNA]</scope>
    <source>
        <strain evidence="12">S23</strain>
    </source>
</reference>
<dbReference type="InterPro" id="IPR051786">
    <property type="entry name" value="ASN_synthetase/amidase"/>
</dbReference>
<keyword evidence="4 9" id="KW-0547">Nucleotide-binding</keyword>
<dbReference type="InterPro" id="IPR001962">
    <property type="entry name" value="Asn_synthase"/>
</dbReference>
<keyword evidence="12" id="KW-1185">Reference proteome</keyword>
<evidence type="ECO:0000259" key="10">
    <source>
        <dbReference type="PROSITE" id="PS51278"/>
    </source>
</evidence>
<comment type="catalytic activity">
    <reaction evidence="7">
        <text>L-aspartate + L-glutamine + ATP + H2O = L-asparagine + L-glutamate + AMP + diphosphate + H(+)</text>
        <dbReference type="Rhea" id="RHEA:12228"/>
        <dbReference type="ChEBI" id="CHEBI:15377"/>
        <dbReference type="ChEBI" id="CHEBI:15378"/>
        <dbReference type="ChEBI" id="CHEBI:29985"/>
        <dbReference type="ChEBI" id="CHEBI:29991"/>
        <dbReference type="ChEBI" id="CHEBI:30616"/>
        <dbReference type="ChEBI" id="CHEBI:33019"/>
        <dbReference type="ChEBI" id="CHEBI:58048"/>
        <dbReference type="ChEBI" id="CHEBI:58359"/>
        <dbReference type="ChEBI" id="CHEBI:456215"/>
        <dbReference type="EC" id="6.3.5.4"/>
    </reaction>
</comment>
<keyword evidence="8" id="KW-0028">Amino-acid biosynthesis</keyword>
<comment type="caution">
    <text evidence="11">The sequence shown here is derived from an EMBL/GenBank/DDBJ whole genome shotgun (WGS) entry which is preliminary data.</text>
</comment>
<dbReference type="GO" id="GO:0005829">
    <property type="term" value="C:cytosol"/>
    <property type="evidence" value="ECO:0007669"/>
    <property type="project" value="TreeGrafter"/>
</dbReference>
<evidence type="ECO:0000256" key="5">
    <source>
        <dbReference type="ARBA" id="ARBA00022840"/>
    </source>
</evidence>
<evidence type="ECO:0000313" key="12">
    <source>
        <dbReference type="Proteomes" id="UP000255165"/>
    </source>
</evidence>
<evidence type="ECO:0000256" key="4">
    <source>
        <dbReference type="ARBA" id="ARBA00022741"/>
    </source>
</evidence>
<evidence type="ECO:0000313" key="11">
    <source>
        <dbReference type="EMBL" id="RDK10484.1"/>
    </source>
</evidence>
<accession>A0A370NY09</accession>
<dbReference type="SUPFAM" id="SSF56235">
    <property type="entry name" value="N-terminal nucleophile aminohydrolases (Ntn hydrolases)"/>
    <property type="match status" value="1"/>
</dbReference>
<dbReference type="InterPro" id="IPR014729">
    <property type="entry name" value="Rossmann-like_a/b/a_fold"/>
</dbReference>
<keyword evidence="11" id="KW-0436">Ligase</keyword>
<feature type="binding site" evidence="9">
    <location>
        <position position="260"/>
    </location>
    <ligand>
        <name>ATP</name>
        <dbReference type="ChEBI" id="CHEBI:30616"/>
    </ligand>
</feature>
<dbReference type="Proteomes" id="UP000255165">
    <property type="component" value="Unassembled WGS sequence"/>
</dbReference>
<evidence type="ECO:0000256" key="8">
    <source>
        <dbReference type="PIRSR" id="PIRSR001589-1"/>
    </source>
</evidence>
<dbReference type="CDD" id="cd00712">
    <property type="entry name" value="AsnB"/>
    <property type="match status" value="1"/>
</dbReference>
<feature type="domain" description="Glutamine amidotransferase type-2" evidence="10">
    <location>
        <begin position="2"/>
        <end position="211"/>
    </location>
</feature>